<gene>
    <name evidence="3" type="ORF">QR680_012554</name>
</gene>
<keyword evidence="4" id="KW-1185">Reference proteome</keyword>
<comment type="caution">
    <text evidence="3">The sequence shown here is derived from an EMBL/GenBank/DDBJ whole genome shotgun (WGS) entry which is preliminary data.</text>
</comment>
<organism evidence="3 4">
    <name type="scientific">Steinernema hermaphroditum</name>
    <dbReference type="NCBI Taxonomy" id="289476"/>
    <lineage>
        <taxon>Eukaryota</taxon>
        <taxon>Metazoa</taxon>
        <taxon>Ecdysozoa</taxon>
        <taxon>Nematoda</taxon>
        <taxon>Chromadorea</taxon>
        <taxon>Rhabditida</taxon>
        <taxon>Tylenchina</taxon>
        <taxon>Panagrolaimomorpha</taxon>
        <taxon>Strongyloidoidea</taxon>
        <taxon>Steinernematidae</taxon>
        <taxon>Steinernema</taxon>
    </lineage>
</organism>
<dbReference type="GO" id="GO:0003676">
    <property type="term" value="F:nucleic acid binding"/>
    <property type="evidence" value="ECO:0007669"/>
    <property type="project" value="InterPro"/>
</dbReference>
<dbReference type="Proteomes" id="UP001175271">
    <property type="component" value="Unassembled WGS sequence"/>
</dbReference>
<evidence type="ECO:0000313" key="4">
    <source>
        <dbReference type="Proteomes" id="UP001175271"/>
    </source>
</evidence>
<dbReference type="PANTHER" id="PTHR33939:SF1">
    <property type="entry name" value="DUF4371 DOMAIN-CONTAINING PROTEIN"/>
    <property type="match status" value="1"/>
</dbReference>
<dbReference type="InterPro" id="IPR038717">
    <property type="entry name" value="Tc1-like_DDE_dom"/>
</dbReference>
<feature type="domain" description="Tc1-like transposase DDE" evidence="2">
    <location>
        <begin position="247"/>
        <end position="285"/>
    </location>
</feature>
<accession>A0AA39I4D3</accession>
<evidence type="ECO:0000256" key="1">
    <source>
        <dbReference type="SAM" id="MobiDB-lite"/>
    </source>
</evidence>
<name>A0AA39I4D3_9BILA</name>
<sequence>MMRCLLEKINGCTSIRCSESTLYHIVHGLGYKYGKIQNRFYLTEKPDVVLLRKSYLYIIRSYRNDNFLIYFLDETWLWEGIGYTSDWMPTNSPSEQRKLGLSPGPSTPPHRGKRAIVSHCMGEHGLVDGALDIFCTTGKKRSEDYHEDMDENRFEAWFTKVVHLVAGLGRSEGRPVALVLDNAPYHKKWTCRLPRKSDKKPAILEFCRQHNITNSDGGELRCLSEEKIMPLIAAYLSEHNIPPDQPRVQEIAQDAGVRILYLPPYQCTLNPIEQIWALMKADVRKKMSGVTERVFSHDPVENFARNRMHSATANIVKNGGFITAQSWSIDMLAYVHECYIKNLFIRSRQSAQRDGREVVAEKDVVSTLRHLNVDVGEIHNYVSAVDPFPLPPVPRFPVRLPEIPDDPNVTDGLCEYVPEKKKYEERQGRQDSELLEAYADMLDIKSDEEDGEDTESIVSTSSFGSVYSTDPLENAMEILEAKDRTAYGSAHDFANMTFRDLGMHRPKTIFDIHFPSMRIPKEAEPIPEIVPPVPKPLKRKKPGTVKTLTKIPPPDANNNKRKRVAKKVSNVPTVKRPVGRPRKPLKIKLRKEGGSYIIV</sequence>
<feature type="region of interest" description="Disordered" evidence="1">
    <location>
        <begin position="94"/>
        <end position="113"/>
    </location>
</feature>
<evidence type="ECO:0000313" key="3">
    <source>
        <dbReference type="EMBL" id="KAK0416549.1"/>
    </source>
</evidence>
<reference evidence="3" key="1">
    <citation type="submission" date="2023-06" db="EMBL/GenBank/DDBJ databases">
        <title>Genomic analysis of the entomopathogenic nematode Steinernema hermaphroditum.</title>
        <authorList>
            <person name="Schwarz E.M."/>
            <person name="Heppert J.K."/>
            <person name="Baniya A."/>
            <person name="Schwartz H.T."/>
            <person name="Tan C.-H."/>
            <person name="Antoshechkin I."/>
            <person name="Sternberg P.W."/>
            <person name="Goodrich-Blair H."/>
            <person name="Dillman A.R."/>
        </authorList>
    </citation>
    <scope>NUCLEOTIDE SEQUENCE</scope>
    <source>
        <strain evidence="3">PS9179</strain>
        <tissue evidence="3">Whole animal</tissue>
    </source>
</reference>
<feature type="region of interest" description="Disordered" evidence="1">
    <location>
        <begin position="526"/>
        <end position="585"/>
    </location>
</feature>
<dbReference type="EMBL" id="JAUCMV010000002">
    <property type="protein sequence ID" value="KAK0416549.1"/>
    <property type="molecule type" value="Genomic_DNA"/>
</dbReference>
<dbReference type="InterPro" id="IPR036397">
    <property type="entry name" value="RNaseH_sf"/>
</dbReference>
<dbReference type="AlphaFoldDB" id="A0AA39I4D3"/>
<dbReference type="Pfam" id="PF13358">
    <property type="entry name" value="DDE_3"/>
    <property type="match status" value="1"/>
</dbReference>
<dbReference type="PANTHER" id="PTHR33939">
    <property type="entry name" value="PROTEIN CBG22215"/>
    <property type="match status" value="1"/>
</dbReference>
<evidence type="ECO:0000259" key="2">
    <source>
        <dbReference type="Pfam" id="PF13358"/>
    </source>
</evidence>
<proteinExistence type="predicted"/>
<protein>
    <recommendedName>
        <fullName evidence="2">Tc1-like transposase DDE domain-containing protein</fullName>
    </recommendedName>
</protein>
<dbReference type="Gene3D" id="3.30.420.10">
    <property type="entry name" value="Ribonuclease H-like superfamily/Ribonuclease H"/>
    <property type="match status" value="1"/>
</dbReference>